<dbReference type="Pfam" id="PF00005">
    <property type="entry name" value="ABC_tran"/>
    <property type="match status" value="1"/>
</dbReference>
<dbReference type="EMBL" id="CP046522">
    <property type="protein sequence ID" value="QGU96141.1"/>
    <property type="molecule type" value="Genomic_DNA"/>
</dbReference>
<dbReference type="InterPro" id="IPR050319">
    <property type="entry name" value="ABC_transp_ATP-bind"/>
</dbReference>
<dbReference type="Proteomes" id="UP000422764">
    <property type="component" value="Chromosome"/>
</dbReference>
<sequence length="322" mass="35740">MPNSLIKVENLSKVFKIKSSKLFEPPKSLKAVNDVSFEIYEGETFGIIGESGSGKSTLGKAVLRLIEPTSGKVLYKDKSLLDFSPSEMKAIRKEIQVVFQDPYSSLDPRKTVGYLVEEPLAIHGIGNDEERKKRVKELFELVGLNEAHAIRYPHEFSGGQRQRICIARALALNPTIIVADEPVSALDVSVQAQVINLLKDLQKKLNLTYLFISHDLSVVKYISNRIAIMYLGRIVEIGDSKSIYDNPLHPYTQTLFSAIPAESPFDQSERIALSGEIPSPINLPKGCAFASRCPKATEACKEVLPELKEIENGHKVACILFN</sequence>
<accession>A0A6I6F0V4</accession>
<dbReference type="Pfam" id="PF08352">
    <property type="entry name" value="oligo_HPY"/>
    <property type="match status" value="1"/>
</dbReference>
<gene>
    <name evidence="6" type="ORF">GOM49_14485</name>
</gene>
<dbReference type="InterPro" id="IPR003593">
    <property type="entry name" value="AAA+_ATPase"/>
</dbReference>
<dbReference type="PROSITE" id="PS00211">
    <property type="entry name" value="ABC_TRANSPORTER_1"/>
    <property type="match status" value="1"/>
</dbReference>
<dbReference type="PROSITE" id="PS50893">
    <property type="entry name" value="ABC_TRANSPORTER_2"/>
    <property type="match status" value="1"/>
</dbReference>
<dbReference type="InterPro" id="IPR013563">
    <property type="entry name" value="Oligopep_ABC_C"/>
</dbReference>
<comment type="similarity">
    <text evidence="1">Belongs to the ABC transporter superfamily.</text>
</comment>
<dbReference type="FunFam" id="3.40.50.300:FF:000016">
    <property type="entry name" value="Oligopeptide ABC transporter ATP-binding component"/>
    <property type="match status" value="1"/>
</dbReference>
<dbReference type="SMART" id="SM00382">
    <property type="entry name" value="AAA"/>
    <property type="match status" value="1"/>
</dbReference>
<dbReference type="Gene3D" id="3.40.50.300">
    <property type="entry name" value="P-loop containing nucleotide triphosphate hydrolases"/>
    <property type="match status" value="1"/>
</dbReference>
<evidence type="ECO:0000256" key="3">
    <source>
        <dbReference type="ARBA" id="ARBA00022741"/>
    </source>
</evidence>
<keyword evidence="4 6" id="KW-0067">ATP-binding</keyword>
<dbReference type="InterPro" id="IPR027417">
    <property type="entry name" value="P-loop_NTPase"/>
</dbReference>
<dbReference type="AlphaFoldDB" id="A0A6I6F0V4"/>
<evidence type="ECO:0000256" key="2">
    <source>
        <dbReference type="ARBA" id="ARBA00022448"/>
    </source>
</evidence>
<dbReference type="PANTHER" id="PTHR43776">
    <property type="entry name" value="TRANSPORT ATP-BINDING PROTEIN"/>
    <property type="match status" value="1"/>
</dbReference>
<protein>
    <submittedName>
        <fullName evidence="6">Dipeptide ABC transporter ATP-binding protein</fullName>
    </submittedName>
</protein>
<dbReference type="NCBIfam" id="NF008453">
    <property type="entry name" value="PRK11308.1"/>
    <property type="match status" value="1"/>
</dbReference>
<keyword evidence="3" id="KW-0547">Nucleotide-binding</keyword>
<dbReference type="NCBIfam" id="TIGR01727">
    <property type="entry name" value="oligo_HPY"/>
    <property type="match status" value="1"/>
</dbReference>
<reference evidence="6 7" key="1">
    <citation type="submission" date="2019-12" db="EMBL/GenBank/DDBJ databases">
        <title>Genome sequenceing of Clostridium bovifaecis.</title>
        <authorList>
            <person name="Yao Y."/>
        </authorList>
    </citation>
    <scope>NUCLEOTIDE SEQUENCE [LARGE SCALE GENOMIC DNA]</scope>
    <source>
        <strain evidence="6 7">BXX</strain>
    </source>
</reference>
<dbReference type="GO" id="GO:0055085">
    <property type="term" value="P:transmembrane transport"/>
    <property type="evidence" value="ECO:0007669"/>
    <property type="project" value="UniProtKB-ARBA"/>
</dbReference>
<keyword evidence="7" id="KW-1185">Reference proteome</keyword>
<organism evidence="6 7">
    <name type="scientific">Clostridium bovifaecis</name>
    <dbReference type="NCBI Taxonomy" id="2184719"/>
    <lineage>
        <taxon>Bacteria</taxon>
        <taxon>Bacillati</taxon>
        <taxon>Bacillota</taxon>
        <taxon>Clostridia</taxon>
        <taxon>Eubacteriales</taxon>
        <taxon>Clostridiaceae</taxon>
        <taxon>Clostridium</taxon>
    </lineage>
</organism>
<proteinExistence type="inferred from homology"/>
<feature type="domain" description="ABC transporter" evidence="5">
    <location>
        <begin position="6"/>
        <end position="256"/>
    </location>
</feature>
<name>A0A6I6F0V4_9CLOT</name>
<dbReference type="CDD" id="cd03257">
    <property type="entry name" value="ABC_NikE_OppD_transporters"/>
    <property type="match status" value="1"/>
</dbReference>
<keyword evidence="2" id="KW-0813">Transport</keyword>
<dbReference type="GO" id="GO:0005524">
    <property type="term" value="F:ATP binding"/>
    <property type="evidence" value="ECO:0007669"/>
    <property type="project" value="UniProtKB-KW"/>
</dbReference>
<dbReference type="GO" id="GO:0015833">
    <property type="term" value="P:peptide transport"/>
    <property type="evidence" value="ECO:0007669"/>
    <property type="project" value="InterPro"/>
</dbReference>
<dbReference type="InterPro" id="IPR017871">
    <property type="entry name" value="ABC_transporter-like_CS"/>
</dbReference>
<evidence type="ECO:0000256" key="1">
    <source>
        <dbReference type="ARBA" id="ARBA00005417"/>
    </source>
</evidence>
<evidence type="ECO:0000256" key="4">
    <source>
        <dbReference type="ARBA" id="ARBA00022840"/>
    </source>
</evidence>
<dbReference type="InterPro" id="IPR003439">
    <property type="entry name" value="ABC_transporter-like_ATP-bd"/>
</dbReference>
<dbReference type="GO" id="GO:0016887">
    <property type="term" value="F:ATP hydrolysis activity"/>
    <property type="evidence" value="ECO:0007669"/>
    <property type="project" value="InterPro"/>
</dbReference>
<evidence type="ECO:0000259" key="5">
    <source>
        <dbReference type="PROSITE" id="PS50893"/>
    </source>
</evidence>
<evidence type="ECO:0000313" key="7">
    <source>
        <dbReference type="Proteomes" id="UP000422764"/>
    </source>
</evidence>
<evidence type="ECO:0000313" key="6">
    <source>
        <dbReference type="EMBL" id="QGU96141.1"/>
    </source>
</evidence>
<dbReference type="SUPFAM" id="SSF52540">
    <property type="entry name" value="P-loop containing nucleoside triphosphate hydrolases"/>
    <property type="match status" value="1"/>
</dbReference>